<dbReference type="NCBIfam" id="TIGR01766">
    <property type="entry name" value="IS200/IS605 family accessory protein TnpB-like domain"/>
    <property type="match status" value="1"/>
</dbReference>
<sequence>MNGYVRRKWGNKDKNKIEDICHRISRRMIDAAKENSFLIVLGELQRVQEQDKGRRLNRRIHNFPYWKLREYIKYKARWESIEVVEVSEAYTFQRCSRCGETGDRHRGRFV</sequence>
<keyword evidence="4" id="KW-1185">Reference proteome</keyword>
<evidence type="ECO:0000313" key="4">
    <source>
        <dbReference type="Proteomes" id="UP000185744"/>
    </source>
</evidence>
<evidence type="ECO:0000313" key="3">
    <source>
        <dbReference type="EMBL" id="OKY78176.1"/>
    </source>
</evidence>
<dbReference type="EMBL" id="MSDW01000001">
    <property type="protein sequence ID" value="OKY78176.1"/>
    <property type="molecule type" value="Genomic_DNA"/>
</dbReference>
<reference evidence="3" key="1">
    <citation type="submission" date="2016-12" db="EMBL/GenBank/DDBJ databases">
        <title>Discovery of methanogenic haloarchaea.</title>
        <authorList>
            <person name="Sorokin D.Y."/>
            <person name="Makarova K.S."/>
            <person name="Abbas B."/>
            <person name="Ferrer M."/>
            <person name="Golyshin P.N."/>
        </authorList>
    </citation>
    <scope>NUCLEOTIDE SEQUENCE [LARGE SCALE GENOMIC DNA]</scope>
    <source>
        <strain evidence="3">HMET1</strain>
    </source>
</reference>
<evidence type="ECO:0000259" key="2">
    <source>
        <dbReference type="Pfam" id="PF07282"/>
    </source>
</evidence>
<dbReference type="Pfam" id="PF07282">
    <property type="entry name" value="Cas12f1-like_TNB"/>
    <property type="match status" value="1"/>
</dbReference>
<keyword evidence="1" id="KW-0238">DNA-binding</keyword>
<gene>
    <name evidence="3" type="ORF">BTN85_0661</name>
</gene>
<dbReference type="InterPro" id="IPR010095">
    <property type="entry name" value="Cas12f1-like_TNB"/>
</dbReference>
<dbReference type="STRING" id="1903181.BTN85_0661"/>
<protein>
    <submittedName>
        <fullName evidence="3">IS605 OrfB-like transposable element containing RNAse H-like and Zn finger domain</fullName>
    </submittedName>
</protein>
<dbReference type="GO" id="GO:0003677">
    <property type="term" value="F:DNA binding"/>
    <property type="evidence" value="ECO:0007669"/>
    <property type="project" value="UniProtKB-KW"/>
</dbReference>
<feature type="domain" description="Cas12f1-like TNB" evidence="2">
    <location>
        <begin position="67"/>
        <end position="104"/>
    </location>
</feature>
<dbReference type="InParanoid" id="A0A1Q6DUZ6"/>
<comment type="caution">
    <text evidence="3">The sequence shown here is derived from an EMBL/GenBank/DDBJ whole genome shotgun (WGS) entry which is preliminary data.</text>
</comment>
<dbReference type="AlphaFoldDB" id="A0A1Q6DUZ6"/>
<proteinExistence type="predicted"/>
<name>A0A1Q6DUZ6_METT1</name>
<organism evidence="3 4">
    <name type="scientific">Methanohalarchaeum thermophilum</name>
    <dbReference type="NCBI Taxonomy" id="1903181"/>
    <lineage>
        <taxon>Archaea</taxon>
        <taxon>Methanobacteriati</taxon>
        <taxon>Methanobacteriota</taxon>
        <taxon>Methanonatronarchaeia</taxon>
        <taxon>Methanonatronarchaeales</taxon>
        <taxon>Methanonatronarchaeaceae</taxon>
        <taxon>Candidatus Methanohalarchaeum</taxon>
    </lineage>
</organism>
<evidence type="ECO:0000256" key="1">
    <source>
        <dbReference type="ARBA" id="ARBA00023125"/>
    </source>
</evidence>
<dbReference type="Proteomes" id="UP000185744">
    <property type="component" value="Unassembled WGS sequence"/>
</dbReference>
<accession>A0A1Q6DUZ6</accession>